<evidence type="ECO:0000256" key="1">
    <source>
        <dbReference type="ARBA" id="ARBA00022741"/>
    </source>
</evidence>
<dbReference type="GO" id="GO:0005525">
    <property type="term" value="F:GTP binding"/>
    <property type="evidence" value="ECO:0007669"/>
    <property type="project" value="UniProtKB-KW"/>
</dbReference>
<comment type="caution">
    <text evidence="3">The sequence shown here is derived from an EMBL/GenBank/DDBJ whole genome shotgun (WGS) entry which is preliminary data.</text>
</comment>
<dbReference type="Pfam" id="PF09585">
    <property type="entry name" value="Lin0512_fam"/>
    <property type="match status" value="1"/>
</dbReference>
<keyword evidence="2" id="KW-0342">GTP-binding</keyword>
<keyword evidence="4" id="KW-1185">Reference proteome</keyword>
<evidence type="ECO:0000313" key="4">
    <source>
        <dbReference type="Proteomes" id="UP000628017"/>
    </source>
</evidence>
<gene>
    <name evidence="3" type="ORF">GCM10011498_12560</name>
</gene>
<protein>
    <submittedName>
        <fullName evidence="3">Uncharacterized protein</fullName>
    </submittedName>
</protein>
<keyword evidence="1" id="KW-0547">Nucleotide-binding</keyword>
<dbReference type="AlphaFoldDB" id="A0A916QVD9"/>
<evidence type="ECO:0000256" key="2">
    <source>
        <dbReference type="ARBA" id="ARBA00023134"/>
    </source>
</evidence>
<dbReference type="RefSeq" id="WP_188672186.1">
    <property type="nucleotide sequence ID" value="NZ_BMKA01000002.1"/>
</dbReference>
<name>A0A916QVD9_9RHOB</name>
<sequence>MPKTRVALEIGHGTSLRRADYTAAARRAIQNALWRNSLTVAPAFGFPKEAMIVDVDIAVQQPDQVDTDSLKEMFPYGQITIGASHGGLDIAKPDGAGITVIANAAIVVSFDMERA</sequence>
<organism evidence="3 4">
    <name type="scientific">Neptunicoccus cionae</name>
    <dbReference type="NCBI Taxonomy" id="2035344"/>
    <lineage>
        <taxon>Bacteria</taxon>
        <taxon>Pseudomonadati</taxon>
        <taxon>Pseudomonadota</taxon>
        <taxon>Alphaproteobacteria</taxon>
        <taxon>Rhodobacterales</taxon>
        <taxon>Paracoccaceae</taxon>
        <taxon>Neptunicoccus</taxon>
    </lineage>
</organism>
<dbReference type="PANTHER" id="PTHR34784">
    <property type="entry name" value="50S RIBOSOMAL PROTEIN L34"/>
    <property type="match status" value="1"/>
</dbReference>
<dbReference type="PANTHER" id="PTHR34784:SF1">
    <property type="entry name" value="50S RIBOSOMAL PROTEIN L34"/>
    <property type="match status" value="1"/>
</dbReference>
<proteinExistence type="predicted"/>
<dbReference type="EMBL" id="BMKA01000002">
    <property type="protein sequence ID" value="GGA13974.1"/>
    <property type="molecule type" value="Genomic_DNA"/>
</dbReference>
<accession>A0A916QVD9</accession>
<dbReference type="Gene3D" id="3.30.1330.20">
    <property type="entry name" value="Tubulin/FtsZ, C-terminal domain"/>
    <property type="match status" value="1"/>
</dbReference>
<reference evidence="3" key="1">
    <citation type="journal article" date="2014" name="Int. J. Syst. Evol. Microbiol.">
        <title>Complete genome sequence of Corynebacterium casei LMG S-19264T (=DSM 44701T), isolated from a smear-ripened cheese.</title>
        <authorList>
            <consortium name="US DOE Joint Genome Institute (JGI-PGF)"/>
            <person name="Walter F."/>
            <person name="Albersmeier A."/>
            <person name="Kalinowski J."/>
            <person name="Ruckert C."/>
        </authorList>
    </citation>
    <scope>NUCLEOTIDE SEQUENCE</scope>
    <source>
        <strain evidence="3">CGMCC 1.15880</strain>
    </source>
</reference>
<dbReference type="Proteomes" id="UP000628017">
    <property type="component" value="Unassembled WGS sequence"/>
</dbReference>
<dbReference type="InterPro" id="IPR037103">
    <property type="entry name" value="Tubulin/FtsZ-like_C"/>
</dbReference>
<evidence type="ECO:0000313" key="3">
    <source>
        <dbReference type="EMBL" id="GGA13974.1"/>
    </source>
</evidence>
<reference evidence="3" key="2">
    <citation type="submission" date="2020-09" db="EMBL/GenBank/DDBJ databases">
        <authorList>
            <person name="Sun Q."/>
            <person name="Zhou Y."/>
        </authorList>
    </citation>
    <scope>NUCLEOTIDE SEQUENCE</scope>
    <source>
        <strain evidence="3">CGMCC 1.15880</strain>
    </source>
</reference>
<dbReference type="InterPro" id="IPR011719">
    <property type="entry name" value="CHP02058"/>
</dbReference>